<accession>A0AAU7ZFV6</accession>
<organism evidence="1">
    <name type="scientific">Tunturiibacter empetritectus</name>
    <dbReference type="NCBI Taxonomy" id="3069691"/>
    <lineage>
        <taxon>Bacteria</taxon>
        <taxon>Pseudomonadati</taxon>
        <taxon>Acidobacteriota</taxon>
        <taxon>Terriglobia</taxon>
        <taxon>Terriglobales</taxon>
        <taxon>Acidobacteriaceae</taxon>
        <taxon>Tunturiibacter</taxon>
    </lineage>
</organism>
<dbReference type="Pfam" id="PF11737">
    <property type="entry name" value="DUF3300"/>
    <property type="match status" value="1"/>
</dbReference>
<name>A0AAU7ZFV6_9BACT</name>
<proteinExistence type="predicted"/>
<sequence>MPAWNGSDRLAQDPTWTQQLDNAVLSQRAEVMDAVQPMRQKARSYGDRAPNSYVNMVETGGSIEIRLLNPAVFYVPYYDPVIVFARPRPGFVVGTAIRFGPAVTISATFGTWGWWTGPAFFWPAHTIVIGGNPWEHSWVNRGSMFTRTPIPGFGRSARE</sequence>
<dbReference type="AlphaFoldDB" id="A0AAU7ZFV6"/>
<reference evidence="1" key="2">
    <citation type="journal article" date="2024" name="Environ. Microbiol.">
        <title>Genome analysis and description of Tunturibacter gen. nov. expands the diversity of Terriglobia in tundra soils.</title>
        <authorList>
            <person name="Messyasz A."/>
            <person name="Mannisto M.K."/>
            <person name="Kerkhof L.J."/>
            <person name="Haggblom M.M."/>
        </authorList>
    </citation>
    <scope>NUCLEOTIDE SEQUENCE</scope>
    <source>
        <strain evidence="1">M8UP23</strain>
    </source>
</reference>
<dbReference type="PANTHER" id="PTHR40269:SF1">
    <property type="entry name" value="OUTER MEMBRANE PROTEIN"/>
    <property type="match status" value="1"/>
</dbReference>
<gene>
    <name evidence="1" type="ORF">RBB75_06075</name>
</gene>
<evidence type="ECO:0000313" key="1">
    <source>
        <dbReference type="EMBL" id="XCB27885.1"/>
    </source>
</evidence>
<dbReference type="EMBL" id="CP132932">
    <property type="protein sequence ID" value="XCB27885.1"/>
    <property type="molecule type" value="Genomic_DNA"/>
</dbReference>
<reference evidence="1" key="1">
    <citation type="submission" date="2023-08" db="EMBL/GenBank/DDBJ databases">
        <authorList>
            <person name="Messyasz A."/>
            <person name="Mannisto M.K."/>
            <person name="Kerkhof L.J."/>
            <person name="Haggblom M."/>
        </authorList>
    </citation>
    <scope>NUCLEOTIDE SEQUENCE</scope>
    <source>
        <strain evidence="1">M8UP23</strain>
    </source>
</reference>
<protein>
    <submittedName>
        <fullName evidence="1">DUF3300 domain-containing protein</fullName>
    </submittedName>
</protein>
<dbReference type="PANTHER" id="PTHR40269">
    <property type="entry name" value="OUTER MEMBRANE PROTEIN-RELATED"/>
    <property type="match status" value="1"/>
</dbReference>
<dbReference type="KEGG" id="temp:RBB75_06075"/>
<dbReference type="RefSeq" id="WP_353069883.1">
    <property type="nucleotide sequence ID" value="NZ_CP132932.1"/>
</dbReference>
<dbReference type="InterPro" id="IPR021728">
    <property type="entry name" value="DUF3300"/>
</dbReference>